<protein>
    <submittedName>
        <fullName evidence="1 2">Putative Sensor protein</fullName>
    </submittedName>
</protein>
<evidence type="ECO:0000313" key="2">
    <source>
        <dbReference type="EnsemblMetazoa" id="ASIC007650-PA"/>
    </source>
</evidence>
<reference evidence="2" key="2">
    <citation type="submission" date="2020-05" db="UniProtKB">
        <authorList>
            <consortium name="EnsemblMetazoa"/>
        </authorList>
    </citation>
    <scope>IDENTIFICATION</scope>
</reference>
<dbReference type="EnsemblMetazoa" id="ASIC007650-RA">
    <property type="protein sequence ID" value="ASIC007650-PA"/>
    <property type="gene ID" value="ASIC007650"/>
</dbReference>
<dbReference type="Proteomes" id="UP000030765">
    <property type="component" value="Unassembled WGS sequence"/>
</dbReference>
<keyword evidence="3" id="KW-1185">Reference proteome</keyword>
<sequence length="227" mass="24907">MSRGTDNNHRSNSPAAKHTVPNTCGYPNCGGDCIESYEPARPSPYRAHLCGWNILEDITTQTHRPNLTSSPTPKSHHCCSIAHWLCVLVCNGGGGGGGSMLWSFQNRHHQRATLACKRHKNGPRSAPLRARTADHRLLRTYGHECNVPPRGRHRHRPEPLSEVRNACWSAARGFFSIPCSPNNKNASEAAGVKINNQGQGRRPWRNNVVDVVIVCPAATHCRSACGC</sequence>
<dbReference type="EMBL" id="ATLV01015120">
    <property type="status" value="NOT_ANNOTATED_CDS"/>
    <property type="molecule type" value="Genomic_DNA"/>
</dbReference>
<gene>
    <name evidence="1" type="ORF">ZHAS_00007650</name>
</gene>
<evidence type="ECO:0000313" key="3">
    <source>
        <dbReference type="Proteomes" id="UP000030765"/>
    </source>
</evidence>
<name>A0A084VQ37_ANOSI</name>
<dbReference type="EMBL" id="KE525003">
    <property type="protein sequence ID" value="KFB40081.1"/>
    <property type="molecule type" value="Genomic_DNA"/>
</dbReference>
<reference evidence="1 3" key="1">
    <citation type="journal article" date="2014" name="BMC Genomics">
        <title>Genome sequence of Anopheles sinensis provides insight into genetics basis of mosquito competence for malaria parasites.</title>
        <authorList>
            <person name="Zhou D."/>
            <person name="Zhang D."/>
            <person name="Ding G."/>
            <person name="Shi L."/>
            <person name="Hou Q."/>
            <person name="Ye Y."/>
            <person name="Xu Y."/>
            <person name="Zhou H."/>
            <person name="Xiong C."/>
            <person name="Li S."/>
            <person name="Yu J."/>
            <person name="Hong S."/>
            <person name="Yu X."/>
            <person name="Zou P."/>
            <person name="Chen C."/>
            <person name="Chang X."/>
            <person name="Wang W."/>
            <person name="Lv Y."/>
            <person name="Sun Y."/>
            <person name="Ma L."/>
            <person name="Shen B."/>
            <person name="Zhu C."/>
        </authorList>
    </citation>
    <scope>NUCLEOTIDE SEQUENCE [LARGE SCALE GENOMIC DNA]</scope>
</reference>
<dbReference type="VEuPathDB" id="VectorBase:ASIC007650"/>
<proteinExistence type="predicted"/>
<dbReference type="AlphaFoldDB" id="A0A084VQ37"/>
<accession>A0A084VQ37</accession>
<organism evidence="1">
    <name type="scientific">Anopheles sinensis</name>
    <name type="common">Mosquito</name>
    <dbReference type="NCBI Taxonomy" id="74873"/>
    <lineage>
        <taxon>Eukaryota</taxon>
        <taxon>Metazoa</taxon>
        <taxon>Ecdysozoa</taxon>
        <taxon>Arthropoda</taxon>
        <taxon>Hexapoda</taxon>
        <taxon>Insecta</taxon>
        <taxon>Pterygota</taxon>
        <taxon>Neoptera</taxon>
        <taxon>Endopterygota</taxon>
        <taxon>Diptera</taxon>
        <taxon>Nematocera</taxon>
        <taxon>Culicoidea</taxon>
        <taxon>Culicidae</taxon>
        <taxon>Anophelinae</taxon>
        <taxon>Anopheles</taxon>
    </lineage>
</organism>
<evidence type="ECO:0000313" key="1">
    <source>
        <dbReference type="EMBL" id="KFB40081.1"/>
    </source>
</evidence>